<feature type="region of interest" description="Disordered" evidence="6">
    <location>
        <begin position="151"/>
        <end position="190"/>
    </location>
</feature>
<feature type="compositionally biased region" description="Low complexity" evidence="6">
    <location>
        <begin position="152"/>
        <end position="173"/>
    </location>
</feature>
<protein>
    <recommendedName>
        <fullName evidence="5">Probable membrane transporter protein</fullName>
    </recommendedName>
</protein>
<dbReference type="PANTHER" id="PTHR43701:SF5">
    <property type="entry name" value="MEMBRANE TRANSPORTER PROTEIN-RELATED"/>
    <property type="match status" value="1"/>
</dbReference>
<feature type="transmembrane region" description="Helical" evidence="5">
    <location>
        <begin position="197"/>
        <end position="219"/>
    </location>
</feature>
<feature type="transmembrane region" description="Helical" evidence="5">
    <location>
        <begin position="294"/>
        <end position="314"/>
    </location>
</feature>
<feature type="transmembrane region" description="Helical" evidence="5">
    <location>
        <begin position="32"/>
        <end position="53"/>
    </location>
</feature>
<dbReference type="AlphaFoldDB" id="A0A2S9YIV0"/>
<evidence type="ECO:0000256" key="1">
    <source>
        <dbReference type="ARBA" id="ARBA00004141"/>
    </source>
</evidence>
<comment type="subcellular location">
    <subcellularLocation>
        <location evidence="5">Cell membrane</location>
        <topology evidence="5">Multi-pass membrane protein</topology>
    </subcellularLocation>
    <subcellularLocation>
        <location evidence="1">Membrane</location>
        <topology evidence="1">Multi-pass membrane protein</topology>
    </subcellularLocation>
</comment>
<reference evidence="7 8" key="1">
    <citation type="submission" date="2018-03" db="EMBL/GenBank/DDBJ databases">
        <title>Draft Genome Sequences of the Obligatory Marine Myxobacteria Enhygromyxa salina SWB007.</title>
        <authorList>
            <person name="Poehlein A."/>
            <person name="Moghaddam J.A."/>
            <person name="Harms H."/>
            <person name="Alanjari M."/>
            <person name="Koenig G.M."/>
            <person name="Daniel R."/>
            <person name="Schaeberle T.F."/>
        </authorList>
    </citation>
    <scope>NUCLEOTIDE SEQUENCE [LARGE SCALE GENOMIC DNA]</scope>
    <source>
        <strain evidence="7 8">SWB007</strain>
    </source>
</reference>
<evidence type="ECO:0000313" key="7">
    <source>
        <dbReference type="EMBL" id="PRQ04991.1"/>
    </source>
</evidence>
<keyword evidence="3 5" id="KW-1133">Transmembrane helix</keyword>
<proteinExistence type="inferred from homology"/>
<dbReference type="PANTHER" id="PTHR43701">
    <property type="entry name" value="MEMBRANE TRANSPORTER PROTEIN MJ0441-RELATED"/>
    <property type="match status" value="1"/>
</dbReference>
<evidence type="ECO:0000256" key="4">
    <source>
        <dbReference type="ARBA" id="ARBA00023136"/>
    </source>
</evidence>
<evidence type="ECO:0000256" key="2">
    <source>
        <dbReference type="ARBA" id="ARBA00022692"/>
    </source>
</evidence>
<sequence>MIQGTTLSLPALAAVFGPQAGAAAIDPALVWLVAAALVSGIMAYVGAMVGLVLGQFRLPLLVVALGSAPAAAASNLAISSLGAGTGAFAHAREGRVELRLLLSIGVPSAIAAYVSSRSVEKLEAWWIEAVIGATLLISALPLTRRAMKIHRSSATTSSPADPSPAKSSPAKSDLPGGDAPPGATDSPAEPPRLRGGLLALEVLIGVALGALSGVVGLLLGTLRLPAMLRLGVSAPKAAGTNMAIGFFTGVAGALGAIGSGRVSLLAFATVGGATFVGAWLGAKRTKSLPTARHLALIAIVLVAVGVWLISKAIAGR</sequence>
<feature type="transmembrane region" description="Helical" evidence="5">
    <location>
        <begin position="60"/>
        <end position="78"/>
    </location>
</feature>
<feature type="transmembrane region" description="Helical" evidence="5">
    <location>
        <begin position="264"/>
        <end position="282"/>
    </location>
</feature>
<evidence type="ECO:0000256" key="6">
    <source>
        <dbReference type="SAM" id="MobiDB-lite"/>
    </source>
</evidence>
<keyword evidence="2 5" id="KW-0812">Transmembrane</keyword>
<evidence type="ECO:0000313" key="8">
    <source>
        <dbReference type="Proteomes" id="UP000238823"/>
    </source>
</evidence>
<dbReference type="InterPro" id="IPR002781">
    <property type="entry name" value="TM_pro_TauE-like"/>
</dbReference>
<accession>A0A2S9YIV0</accession>
<name>A0A2S9YIV0_9BACT</name>
<comment type="similarity">
    <text evidence="5">Belongs to the 4-toluene sulfonate uptake permease (TSUP) (TC 2.A.102) family.</text>
</comment>
<dbReference type="Proteomes" id="UP000238823">
    <property type="component" value="Unassembled WGS sequence"/>
</dbReference>
<dbReference type="InterPro" id="IPR051598">
    <property type="entry name" value="TSUP/Inactive_protease-like"/>
</dbReference>
<feature type="transmembrane region" description="Helical" evidence="5">
    <location>
        <begin position="124"/>
        <end position="143"/>
    </location>
</feature>
<dbReference type="Pfam" id="PF01925">
    <property type="entry name" value="TauE"/>
    <property type="match status" value="1"/>
</dbReference>
<dbReference type="GO" id="GO:0005886">
    <property type="term" value="C:plasma membrane"/>
    <property type="evidence" value="ECO:0007669"/>
    <property type="project" value="UniProtKB-SubCell"/>
</dbReference>
<feature type="transmembrane region" description="Helical" evidence="5">
    <location>
        <begin position="239"/>
        <end position="257"/>
    </location>
</feature>
<keyword evidence="4 5" id="KW-0472">Membrane</keyword>
<gene>
    <name evidence="7" type="ORF">ENSA7_49240</name>
</gene>
<evidence type="ECO:0000256" key="5">
    <source>
        <dbReference type="RuleBase" id="RU363041"/>
    </source>
</evidence>
<organism evidence="7 8">
    <name type="scientific">Enhygromyxa salina</name>
    <dbReference type="NCBI Taxonomy" id="215803"/>
    <lineage>
        <taxon>Bacteria</taxon>
        <taxon>Pseudomonadati</taxon>
        <taxon>Myxococcota</taxon>
        <taxon>Polyangia</taxon>
        <taxon>Nannocystales</taxon>
        <taxon>Nannocystaceae</taxon>
        <taxon>Enhygromyxa</taxon>
    </lineage>
</organism>
<comment type="caution">
    <text evidence="7">The sequence shown here is derived from an EMBL/GenBank/DDBJ whole genome shotgun (WGS) entry which is preliminary data.</text>
</comment>
<evidence type="ECO:0000256" key="3">
    <source>
        <dbReference type="ARBA" id="ARBA00022989"/>
    </source>
</evidence>
<dbReference type="EMBL" id="PVNL01000100">
    <property type="protein sequence ID" value="PRQ04991.1"/>
    <property type="molecule type" value="Genomic_DNA"/>
</dbReference>
<keyword evidence="5" id="KW-1003">Cell membrane</keyword>